<dbReference type="EMBL" id="JADFFL010000004">
    <property type="protein sequence ID" value="MBE9662760.1"/>
    <property type="molecule type" value="Genomic_DNA"/>
</dbReference>
<keyword evidence="4" id="KW-1185">Reference proteome</keyword>
<dbReference type="Proteomes" id="UP000622475">
    <property type="component" value="Unassembled WGS sequence"/>
</dbReference>
<dbReference type="AlphaFoldDB" id="A0A929L289"/>
<evidence type="ECO:0000259" key="2">
    <source>
        <dbReference type="Pfam" id="PF14129"/>
    </source>
</evidence>
<protein>
    <submittedName>
        <fullName evidence="3">DUF4296 domain-containing protein</fullName>
    </submittedName>
</protein>
<dbReference type="PROSITE" id="PS51257">
    <property type="entry name" value="PROKAR_LIPOPROTEIN"/>
    <property type="match status" value="1"/>
</dbReference>
<proteinExistence type="predicted"/>
<evidence type="ECO:0000256" key="1">
    <source>
        <dbReference type="SAM" id="MobiDB-lite"/>
    </source>
</evidence>
<accession>A0A929L289</accession>
<organism evidence="3 4">
    <name type="scientific">Mucilaginibacter myungsuensis</name>
    <dbReference type="NCBI Taxonomy" id="649104"/>
    <lineage>
        <taxon>Bacteria</taxon>
        <taxon>Pseudomonadati</taxon>
        <taxon>Bacteroidota</taxon>
        <taxon>Sphingobacteriia</taxon>
        <taxon>Sphingobacteriales</taxon>
        <taxon>Sphingobacteriaceae</taxon>
        <taxon>Mucilaginibacter</taxon>
    </lineage>
</organism>
<evidence type="ECO:0000313" key="4">
    <source>
        <dbReference type="Proteomes" id="UP000622475"/>
    </source>
</evidence>
<dbReference type="InterPro" id="IPR025381">
    <property type="entry name" value="DUF4296"/>
</dbReference>
<gene>
    <name evidence="3" type="ORF">IRJ16_12775</name>
</gene>
<sequence>MRIQYKLFFLAMLVLASCTEGEKVPADLIDEERMTVLLANVHVIDGDLVTTPQQGDSLFRYGMGYYVEMFRKHNTDTAKFRKSFEWYIKHPIQLNKMYDNVIKILEKKTDSLNKIPSSSADPARDTAKLNNAVPVK</sequence>
<feature type="region of interest" description="Disordered" evidence="1">
    <location>
        <begin position="114"/>
        <end position="136"/>
    </location>
</feature>
<comment type="caution">
    <text evidence="3">The sequence shown here is derived from an EMBL/GenBank/DDBJ whole genome shotgun (WGS) entry which is preliminary data.</text>
</comment>
<name>A0A929L289_9SPHI</name>
<dbReference type="Pfam" id="PF14129">
    <property type="entry name" value="DUF4296"/>
    <property type="match status" value="1"/>
</dbReference>
<evidence type="ECO:0000313" key="3">
    <source>
        <dbReference type="EMBL" id="MBE9662760.1"/>
    </source>
</evidence>
<dbReference type="RefSeq" id="WP_194111984.1">
    <property type="nucleotide sequence ID" value="NZ_JADFFL010000004.1"/>
</dbReference>
<feature type="domain" description="DUF4296" evidence="2">
    <location>
        <begin position="25"/>
        <end position="110"/>
    </location>
</feature>
<reference evidence="3" key="1">
    <citation type="submission" date="2020-10" db="EMBL/GenBank/DDBJ databases">
        <title>Mucilaginibacter mali sp. nov., isolated from rhizosphere soil of apple orchard.</title>
        <authorList>
            <person name="Lee J.-S."/>
            <person name="Kim H.S."/>
            <person name="Kim J.-S."/>
        </authorList>
    </citation>
    <scope>NUCLEOTIDE SEQUENCE</scope>
    <source>
        <strain evidence="3">KCTC 22746</strain>
    </source>
</reference>